<feature type="domain" description="Lipocalin/cytosolic fatty-acid binding" evidence="4">
    <location>
        <begin position="33"/>
        <end position="171"/>
    </location>
</feature>
<name>A0AAD0SS27_9BACT</name>
<keyword evidence="2" id="KW-0732">Signal</keyword>
<keyword evidence="3" id="KW-0564">Palmitate</keyword>
<dbReference type="Pfam" id="PF08212">
    <property type="entry name" value="Lipocalin_2"/>
    <property type="match status" value="1"/>
</dbReference>
<dbReference type="GO" id="GO:0006950">
    <property type="term" value="P:response to stress"/>
    <property type="evidence" value="ECO:0007669"/>
    <property type="project" value="UniProtKB-ARBA"/>
</dbReference>
<dbReference type="PANTHER" id="PTHR10612:SF34">
    <property type="entry name" value="APOLIPOPROTEIN D"/>
    <property type="match status" value="1"/>
</dbReference>
<dbReference type="InterPro" id="IPR000566">
    <property type="entry name" value="Lipocln_cytosolic_FA-bd_dom"/>
</dbReference>
<dbReference type="PANTHER" id="PTHR10612">
    <property type="entry name" value="APOLIPOPROTEIN D"/>
    <property type="match status" value="1"/>
</dbReference>
<dbReference type="Gene3D" id="2.40.128.20">
    <property type="match status" value="1"/>
</dbReference>
<comment type="similarity">
    <text evidence="1 2">Belongs to the calycin superfamily. Lipocalin family.</text>
</comment>
<dbReference type="InterPro" id="IPR022271">
    <property type="entry name" value="Lipocalin_ApoD"/>
</dbReference>
<dbReference type="PIRSF" id="PIRSF036893">
    <property type="entry name" value="Lipocalin_ApoD"/>
    <property type="match status" value="1"/>
</dbReference>
<protein>
    <submittedName>
        <fullName evidence="5">Lipocalin domain-containing protein</fullName>
    </submittedName>
</protein>
<organism evidence="5 6">
    <name type="scientific">Arcobacter suis CECT 7833</name>
    <dbReference type="NCBI Taxonomy" id="663365"/>
    <lineage>
        <taxon>Bacteria</taxon>
        <taxon>Pseudomonadati</taxon>
        <taxon>Campylobacterota</taxon>
        <taxon>Epsilonproteobacteria</taxon>
        <taxon>Campylobacterales</taxon>
        <taxon>Arcobacteraceae</taxon>
        <taxon>Arcobacter</taxon>
    </lineage>
</organism>
<evidence type="ECO:0000313" key="5">
    <source>
        <dbReference type="EMBL" id="AXX89945.1"/>
    </source>
</evidence>
<dbReference type="InterPro" id="IPR002446">
    <property type="entry name" value="Lipocalin_bac"/>
</dbReference>
<accession>A0AAD0SS27</accession>
<dbReference type="InterPro" id="IPR012674">
    <property type="entry name" value="Calycin"/>
</dbReference>
<evidence type="ECO:0000313" key="6">
    <source>
        <dbReference type="Proteomes" id="UP000263040"/>
    </source>
</evidence>
<dbReference type="PROSITE" id="PS00213">
    <property type="entry name" value="LIPOCALIN"/>
    <property type="match status" value="1"/>
</dbReference>
<dbReference type="InterPro" id="IPR047202">
    <property type="entry name" value="Lipocalin_Blc-like_dom"/>
</dbReference>
<dbReference type="InterPro" id="IPR022272">
    <property type="entry name" value="Lipocalin_CS"/>
</dbReference>
<gene>
    <name evidence="5" type="ORF">ASUIS_1463</name>
</gene>
<keyword evidence="6" id="KW-1185">Reference proteome</keyword>
<evidence type="ECO:0000256" key="1">
    <source>
        <dbReference type="ARBA" id="ARBA00006889"/>
    </source>
</evidence>
<dbReference type="AlphaFoldDB" id="A0AAD0SS27"/>
<keyword evidence="3" id="KW-0449">Lipoprotein</keyword>
<dbReference type="Proteomes" id="UP000263040">
    <property type="component" value="Chromosome"/>
</dbReference>
<dbReference type="SUPFAM" id="SSF50814">
    <property type="entry name" value="Lipocalins"/>
    <property type="match status" value="1"/>
</dbReference>
<dbReference type="CDD" id="cd19438">
    <property type="entry name" value="lipocalin_Blc-like"/>
    <property type="match status" value="1"/>
</dbReference>
<feature type="chain" id="PRO_5041786014" evidence="2">
    <location>
        <begin position="23"/>
        <end position="173"/>
    </location>
</feature>
<evidence type="ECO:0000256" key="3">
    <source>
        <dbReference type="PIRSR" id="PIRSR036893-52"/>
    </source>
</evidence>
<evidence type="ECO:0000256" key="2">
    <source>
        <dbReference type="PIRNR" id="PIRNR036893"/>
    </source>
</evidence>
<dbReference type="EMBL" id="CP032100">
    <property type="protein sequence ID" value="AXX89945.1"/>
    <property type="molecule type" value="Genomic_DNA"/>
</dbReference>
<feature type="signal peptide" evidence="2">
    <location>
        <begin position="1"/>
        <end position="22"/>
    </location>
</feature>
<dbReference type="PRINTS" id="PR01171">
    <property type="entry name" value="BCTLIPOCALIN"/>
</dbReference>
<dbReference type="KEGG" id="asui:ASUIS_1463"/>
<feature type="lipid moiety-binding region" description="S-diacylglycerol cysteine" evidence="3">
    <location>
        <position position="20"/>
    </location>
</feature>
<evidence type="ECO:0000259" key="4">
    <source>
        <dbReference type="Pfam" id="PF08212"/>
    </source>
</evidence>
<sequence length="173" mass="20487">MKNIFKLSMLIFTLFLFTACSSKNPPLQTVEKVELDKYLGTWYEIARYEHFFEKDCKNVSANYSMMNEETIRVINRCTKIQTNEKKEVIGRAYATDVTNSKLKVSFFRPFYGDYWVLILDKNYDYVVVGTPNREYLWILSRTSKLDEKIKNEILQKLPALGFETSKLIWTIQE</sequence>
<dbReference type="PROSITE" id="PS51257">
    <property type="entry name" value="PROKAR_LIPOPROTEIN"/>
    <property type="match status" value="1"/>
</dbReference>
<feature type="lipid moiety-binding region" description="N-palmitoyl cysteine" evidence="3">
    <location>
        <position position="20"/>
    </location>
</feature>
<dbReference type="RefSeq" id="WP_118886469.1">
    <property type="nucleotide sequence ID" value="NZ_CP032100.1"/>
</dbReference>
<proteinExistence type="inferred from homology"/>
<reference evidence="5 6" key="1">
    <citation type="submission" date="2018-08" db="EMBL/GenBank/DDBJ databases">
        <title>Complete genome of the Arcobacter suis type strain LMG 26152.</title>
        <authorList>
            <person name="Miller W.G."/>
            <person name="Yee E."/>
            <person name="Bono J.L."/>
        </authorList>
    </citation>
    <scope>NUCLEOTIDE SEQUENCE [LARGE SCALE GENOMIC DNA]</scope>
    <source>
        <strain evidence="5 6">CECT 7833</strain>
    </source>
</reference>